<accession>A0A1D7QLP9</accession>
<dbReference type="RefSeq" id="WP_069381195.1">
    <property type="nucleotide sequence ID" value="NZ_CP017141.1"/>
</dbReference>
<dbReference type="KEGG" id="psty:BFS30_21655"/>
<organism evidence="1 2">
    <name type="scientific">Pedobacter steynii</name>
    <dbReference type="NCBI Taxonomy" id="430522"/>
    <lineage>
        <taxon>Bacteria</taxon>
        <taxon>Pseudomonadati</taxon>
        <taxon>Bacteroidota</taxon>
        <taxon>Sphingobacteriia</taxon>
        <taxon>Sphingobacteriales</taxon>
        <taxon>Sphingobacteriaceae</taxon>
        <taxon>Pedobacter</taxon>
    </lineage>
</organism>
<dbReference type="EMBL" id="CP017141">
    <property type="protein sequence ID" value="AOM79533.1"/>
    <property type="molecule type" value="Genomic_DNA"/>
</dbReference>
<gene>
    <name evidence="1" type="ORF">BFS30_21655</name>
</gene>
<dbReference type="Proteomes" id="UP000094313">
    <property type="component" value="Chromosome"/>
</dbReference>
<proteinExistence type="predicted"/>
<protein>
    <submittedName>
        <fullName evidence="1">Uncharacterized protein</fullName>
    </submittedName>
</protein>
<reference evidence="1 2" key="1">
    <citation type="submission" date="2016-08" db="EMBL/GenBank/DDBJ databases">
        <authorList>
            <person name="Seilhamer J.J."/>
        </authorList>
    </citation>
    <scope>NUCLEOTIDE SEQUENCE [LARGE SCALE GENOMIC DNA]</scope>
    <source>
        <strain evidence="1 2">DX4</strain>
    </source>
</reference>
<dbReference type="OrthoDB" id="798508at2"/>
<keyword evidence="2" id="KW-1185">Reference proteome</keyword>
<name>A0A1D7QLP9_9SPHI</name>
<evidence type="ECO:0000313" key="1">
    <source>
        <dbReference type="EMBL" id="AOM79533.1"/>
    </source>
</evidence>
<sequence>MKRPNELMTLKGFDHQGTKRDLIQEQPFSYTQDKKHYGMPVTPCAALDMIKRFQDQIGSTIPNDPFSNVYWVEFSKASIFRVLSYEGCEYIRFYLAIPDKDGKDASLTLEGVNASGTVIGKDILLQIADRMTEQMGADRTGELDENRIYSDLKHEIPPIEEKGNGGKGFLEIDNVKSMKNFLDNEKKSLTEANFTDFVAAFYKYTEQKF</sequence>
<evidence type="ECO:0000313" key="2">
    <source>
        <dbReference type="Proteomes" id="UP000094313"/>
    </source>
</evidence>
<dbReference type="AlphaFoldDB" id="A0A1D7QLP9"/>